<dbReference type="PANTHER" id="PTHR10151:SF114">
    <property type="entry name" value="ECTONUCLEOTIDE PYROPHOSPHATASE_PHOSPHODIESTERASE C27A7.3"/>
    <property type="match status" value="1"/>
</dbReference>
<feature type="domain" description="DNA/RNA non-specific endonuclease/pyrophosphatase/phosphodiesterase" evidence="4">
    <location>
        <begin position="523"/>
        <end position="739"/>
    </location>
</feature>
<keyword evidence="6" id="KW-1185">Reference proteome</keyword>
<dbReference type="InterPro" id="IPR020821">
    <property type="entry name" value="ENPP1-3/EXOG-like_nuc-like"/>
</dbReference>
<dbReference type="GO" id="GO:0016787">
    <property type="term" value="F:hydrolase activity"/>
    <property type="evidence" value="ECO:0007669"/>
    <property type="project" value="UniProtKB-KW"/>
</dbReference>
<sequence length="1100" mass="126016">VTIPSSTTVTTEEVVTIPSSTTVTTEEVVTIPSSTENPGNFTWLFEPCRGPDPPTCPPGVPPLILLSLDGFRMEYIDRKLTPVINRLKECGIRTPYMRPIYPSKTFPNHYSIVTGLYGESHGIVDNSIYDMELRDRFSLSRPSKFDPRWWQGEPLWNTMKKQGKKSASFMWPGCDVQIQGMYPDIYVPYNGSISFEYQVDMVLGWLDLPKEERPEFISMYMFEPDTTGHKESPFGPELPPVLARMDGLVGKLMDGLLARRMDQCVNLVLVSDHGMQETSCSKTNRLDSWIDVNNYYIFEGQAGRITSKYLYKNREYVHVDNPEPADNITAHLECKDERLLVYKKEDAPKRLHHANNKRIDEVLLKNKDKWLVFRKGSYNCNNQGAHGWDNNFDAMHALFTAHGPGFKSQFDMEPLENIELYNMMADLLDVEPASNNGTKGSLNYIMTSPKPQPIREVSDVSCSGDFQSDVVTDCSCDNLRNLTMKSESELNEQLKLTAEEVTQSWSKHHPYGINSPNSSCYFVQRDYVNTYNAQFRMPLLSTFIYDKMPSVFPSDCVRGDPRAKNGRNCSDFISEEQNITHAFLYPPGVSATDDGRLDAAITSNLVPMYNGFQSGIWKFLYDVLEEYREHYSDIHVMVGPAWDYDADGKPDDINNITQLVQDSGVPIPSHFYMSMIRCRVGDSVQQCTGELDVQSFILPHKQKVMNCMKSIDYLQEHVARVRDIELLTGFEFFVNTSFEDAVKIRTFLPGHLWSRDSWVEEPCMEEMKCPAGFSLPPVILVCLDGFRADYLLRNFTPTLGKLASCGTHAPYMRAVYPTKTFPNHYSIVTGLYPESHGIIDNNMYDMKMNKRFSISSSEARNPEWWKGEPIWNTLQKQNKTAATFFWPGSDVKIKGMYPNYYKPYDGKISYQARIDQILTWLDLPEGERPDFLTLYFNEPDLAGHIWGPENKPAMRDILEEVDGYIGKLMNGLLHRDLHNCVNIIVVADHGMAETNCDQVVVLKDWHYPLNNVYVWEGPFGRIANKYKYSSGGMAPLNETEQTPTSKILDDLKCKSEHMKVFDKHWLPKRHHYANNDRIDDVILDMDAEWLVGRYSYRGCT</sequence>
<organism evidence="5 6">
    <name type="scientific">Owenia fusiformis</name>
    <name type="common">Polychaete worm</name>
    <dbReference type="NCBI Taxonomy" id="6347"/>
    <lineage>
        <taxon>Eukaryota</taxon>
        <taxon>Metazoa</taxon>
        <taxon>Spiralia</taxon>
        <taxon>Lophotrochozoa</taxon>
        <taxon>Annelida</taxon>
        <taxon>Polychaeta</taxon>
        <taxon>Sedentaria</taxon>
        <taxon>Canalipalpata</taxon>
        <taxon>Sabellida</taxon>
        <taxon>Oweniida</taxon>
        <taxon>Oweniidae</taxon>
        <taxon>Owenia</taxon>
    </lineage>
</organism>
<dbReference type="InterPro" id="IPR017850">
    <property type="entry name" value="Alkaline_phosphatase_core_sf"/>
</dbReference>
<keyword evidence="1" id="KW-0378">Hydrolase</keyword>
<evidence type="ECO:0008006" key="7">
    <source>
        <dbReference type="Google" id="ProtNLM"/>
    </source>
</evidence>
<dbReference type="SMART" id="SM00477">
    <property type="entry name" value="NUC"/>
    <property type="match status" value="1"/>
</dbReference>
<dbReference type="OrthoDB" id="415411at2759"/>
<feature type="non-terminal residue" evidence="5">
    <location>
        <position position="1"/>
    </location>
</feature>
<dbReference type="GO" id="GO:0003676">
    <property type="term" value="F:nucleic acid binding"/>
    <property type="evidence" value="ECO:0007669"/>
    <property type="project" value="InterPro"/>
</dbReference>
<dbReference type="Gene3D" id="3.40.570.10">
    <property type="entry name" value="Extracellular Endonuclease, subunit A"/>
    <property type="match status" value="1"/>
</dbReference>
<accession>A0A8S4MWV9</accession>
<dbReference type="Gene3D" id="3.40.720.10">
    <property type="entry name" value="Alkaline Phosphatase, subunit A"/>
    <property type="match status" value="2"/>
</dbReference>
<gene>
    <name evidence="5" type="ORF">OFUS_LOCUS818</name>
</gene>
<evidence type="ECO:0000259" key="3">
    <source>
        <dbReference type="SMART" id="SM00477"/>
    </source>
</evidence>
<evidence type="ECO:0000256" key="2">
    <source>
        <dbReference type="ARBA" id="ARBA00023180"/>
    </source>
</evidence>
<evidence type="ECO:0000259" key="4">
    <source>
        <dbReference type="SMART" id="SM00892"/>
    </source>
</evidence>
<feature type="non-terminal residue" evidence="5">
    <location>
        <position position="1100"/>
    </location>
</feature>
<dbReference type="Pfam" id="PF01663">
    <property type="entry name" value="Phosphodiest"/>
    <property type="match status" value="2"/>
</dbReference>
<protein>
    <recommendedName>
        <fullName evidence="7">Ectonucleotide pyrophosphatase/phosphodiesterase family member 3</fullName>
    </recommendedName>
</protein>
<dbReference type="SUPFAM" id="SSF54060">
    <property type="entry name" value="His-Me finger endonucleases"/>
    <property type="match status" value="1"/>
</dbReference>
<reference evidence="5" key="1">
    <citation type="submission" date="2022-03" db="EMBL/GenBank/DDBJ databases">
        <authorList>
            <person name="Martin C."/>
        </authorList>
    </citation>
    <scope>NUCLEOTIDE SEQUENCE</scope>
</reference>
<proteinExistence type="predicted"/>
<name>A0A8S4MWV9_OWEFU</name>
<dbReference type="GO" id="GO:0046872">
    <property type="term" value="F:metal ion binding"/>
    <property type="evidence" value="ECO:0007669"/>
    <property type="project" value="InterPro"/>
</dbReference>
<feature type="domain" description="ENPP1-3/EXOG-like endonuclease/phosphodiesterase" evidence="3">
    <location>
        <begin position="524"/>
        <end position="739"/>
    </location>
</feature>
<dbReference type="SMART" id="SM00892">
    <property type="entry name" value="Endonuclease_NS"/>
    <property type="match status" value="1"/>
</dbReference>
<evidence type="ECO:0000313" key="5">
    <source>
        <dbReference type="EMBL" id="CAH1773187.1"/>
    </source>
</evidence>
<dbReference type="CDD" id="cd16018">
    <property type="entry name" value="Enpp"/>
    <property type="match status" value="2"/>
</dbReference>
<dbReference type="InterPro" id="IPR044925">
    <property type="entry name" value="His-Me_finger_sf"/>
</dbReference>
<comment type="caution">
    <text evidence="5">The sequence shown here is derived from an EMBL/GenBank/DDBJ whole genome shotgun (WGS) entry which is preliminary data.</text>
</comment>
<dbReference type="Proteomes" id="UP000749559">
    <property type="component" value="Unassembled WGS sequence"/>
</dbReference>
<dbReference type="SUPFAM" id="SSF53649">
    <property type="entry name" value="Alkaline phosphatase-like"/>
    <property type="match status" value="2"/>
</dbReference>
<dbReference type="Gene3D" id="3.30.1360.180">
    <property type="match status" value="2"/>
</dbReference>
<dbReference type="EMBL" id="CAIIXF020000001">
    <property type="protein sequence ID" value="CAH1773187.1"/>
    <property type="molecule type" value="Genomic_DNA"/>
</dbReference>
<dbReference type="InterPro" id="IPR001604">
    <property type="entry name" value="Endo_G_ENPP1-like_dom"/>
</dbReference>
<evidence type="ECO:0000256" key="1">
    <source>
        <dbReference type="ARBA" id="ARBA00022801"/>
    </source>
</evidence>
<dbReference type="PANTHER" id="PTHR10151">
    <property type="entry name" value="ECTONUCLEOTIDE PYROPHOSPHATASE/PHOSPHODIESTERASE"/>
    <property type="match status" value="1"/>
</dbReference>
<evidence type="ECO:0000313" key="6">
    <source>
        <dbReference type="Proteomes" id="UP000749559"/>
    </source>
</evidence>
<dbReference type="AlphaFoldDB" id="A0A8S4MWV9"/>
<keyword evidence="2" id="KW-0325">Glycoprotein</keyword>
<dbReference type="InterPro" id="IPR044929">
    <property type="entry name" value="DNA/RNA_non-sp_Endonuclease_sf"/>
</dbReference>
<dbReference type="InterPro" id="IPR002591">
    <property type="entry name" value="Phosphodiest/P_Trfase"/>
</dbReference>